<protein>
    <recommendedName>
        <fullName evidence="2">Tox-REase-5 domain-containing protein</fullName>
    </recommendedName>
</protein>
<feature type="domain" description="Tox-REase-5" evidence="2">
    <location>
        <begin position="1128"/>
        <end position="1205"/>
    </location>
</feature>
<proteinExistence type="predicted"/>
<dbReference type="Proteomes" id="UP000321287">
    <property type="component" value="Unassembled WGS sequence"/>
</dbReference>
<feature type="compositionally biased region" description="Polar residues" evidence="1">
    <location>
        <begin position="211"/>
        <end position="221"/>
    </location>
</feature>
<gene>
    <name evidence="3" type="ORF">ABO01nite_29060</name>
</gene>
<evidence type="ECO:0000313" key="3">
    <source>
        <dbReference type="EMBL" id="GEL54899.1"/>
    </source>
</evidence>
<dbReference type="Pfam" id="PF15648">
    <property type="entry name" value="Tox-REase-5"/>
    <property type="match status" value="1"/>
</dbReference>
<evidence type="ECO:0000259" key="2">
    <source>
        <dbReference type="Pfam" id="PF15648"/>
    </source>
</evidence>
<sequence>MIHFGSPYRNKTNVTHGYIMSDLFPMLSPETHKPELMAGTSTLSYGGGMASPPSEVGVGMADAGRAAEAASFAGGMSHDVITQLDLIQARAASIVELTARPGASSPFPGQTEPVSSSSTDPLAGLLNTAGHAVTTLLSSLAAAGPDSTTLPGMSEALPSLRFLDGETAIRVAPSATVDGTTNTVLAASGDDRAVSSVPSSNREETPPSIPDETNTGRSTEAGSVVTAPSRPAEDSRLDNATQRPEKTESQETSSHFAADARVATFSAYDVPAYAYAVSNTNGGMETLSFSDNYNQIYPGLQINTAYDDIGDRRDAAWKLPSMRAYPSPDSGYRADQVQLYWKNNADAIGMAIIGTPIPHDRWVNLRDMLHGDIKDHHRGNQETMSKIAHLLATQDNQTTAQLNAIWHNVLGTAIDSASLTNAISQISVGHATLQTERQALAHSSAAASLYARKYQDIHGHPPSEADIRFAQDKIGNGTSLQQYIWDEAHNGQSAQEVGNVYRQVHGREPSAADIDFARQKIGNGASLQQYRWDEAHNAQTAQEFGDVFRQVHGREPTGADIQFAQDKIGNGASRQQYRWDEAHGDAVANQLRDIIPAVQGRPYQDGDAAWVRARQDDLGNGNQTPAQIRQSIARWTADNGGYDATFQAVHGRAPGAGDRNYAATQIGNGWSVTDYRWNEAHSASAAQDYRVMFRNVAGKDPGDGDVQWLQNAVANGSDYVTLRQNLAWSDWGRNAAVSAYRDAVNITPDDATIRSWQGNLADGGSYTSMRQSIVNYHGADAVRQAYIEAGGITPSDDQIRSWVNGLAQGTSYTDMRGTIAHNEGSVALKDIALKVLGRTISPEELATQQAELTNGKTLADLRYTQVHSTEGVARLTQLCVDCTAQQPTAQDLSDYQARQVAGASLTDLRYAIVFSPNTVSGLFPSYKAIAETFSGTVMTVEELANAGWVKRIQSAIADSKITRLAIDTVLKEIAAMGGGKRPLVEMAAQLGEAIATNSISSTMNYGGKPIQLFTPIHENPGWTEEYTAVDESVLSGFIETYTQLDGKEAIGQLEGMSMHERLPWLEGMTGLSEDELRLTLFMSRPINPEAENFPLKGQSQGGPGVWDTRPEGTTDPDMSTYDKDQANFAYQKRITGAPQDIAYVVKGPDGKEVKFDGYDPNTGALLDAKNWKDWPKPDEKFSQIDVMSQIQRQFRAAQGREIDWIVPSEETKQRILQVFEDARFDAGKNNVQIKVVP</sequence>
<organism evidence="3 4">
    <name type="scientific">Asaia bogorensis NBRC 16594</name>
    <dbReference type="NCBI Taxonomy" id="1231624"/>
    <lineage>
        <taxon>Bacteria</taxon>
        <taxon>Pseudomonadati</taxon>
        <taxon>Pseudomonadota</taxon>
        <taxon>Alphaproteobacteria</taxon>
        <taxon>Acetobacterales</taxon>
        <taxon>Acetobacteraceae</taxon>
        <taxon>Asaia</taxon>
    </lineage>
</organism>
<reference evidence="3 4" key="1">
    <citation type="submission" date="2019-07" db="EMBL/GenBank/DDBJ databases">
        <title>Whole genome shotgun sequence of Asaia bogorensis NBRC 16594.</title>
        <authorList>
            <person name="Hosoyama A."/>
            <person name="Uohara A."/>
            <person name="Ohji S."/>
            <person name="Ichikawa N."/>
        </authorList>
    </citation>
    <scope>NUCLEOTIDE SEQUENCE [LARGE SCALE GENOMIC DNA]</scope>
    <source>
        <strain evidence="3 4">NBRC 16594</strain>
    </source>
</reference>
<evidence type="ECO:0000256" key="1">
    <source>
        <dbReference type="SAM" id="MobiDB-lite"/>
    </source>
</evidence>
<comment type="caution">
    <text evidence="3">The sequence shown here is derived from an EMBL/GenBank/DDBJ whole genome shotgun (WGS) entry which is preliminary data.</text>
</comment>
<name>A0AAN4U3Q4_9PROT</name>
<evidence type="ECO:0000313" key="4">
    <source>
        <dbReference type="Proteomes" id="UP000321287"/>
    </source>
</evidence>
<dbReference type="InterPro" id="IPR028904">
    <property type="entry name" value="Tox-REase-5_dom"/>
</dbReference>
<accession>A0AAN4U3Q4</accession>
<dbReference type="AlphaFoldDB" id="A0AAN4U3Q4"/>
<feature type="compositionally biased region" description="Basic and acidic residues" evidence="1">
    <location>
        <begin position="231"/>
        <end position="249"/>
    </location>
</feature>
<feature type="region of interest" description="Disordered" evidence="1">
    <location>
        <begin position="100"/>
        <end position="123"/>
    </location>
</feature>
<feature type="region of interest" description="Disordered" evidence="1">
    <location>
        <begin position="187"/>
        <end position="255"/>
    </location>
</feature>
<dbReference type="EMBL" id="BJVS01000010">
    <property type="protein sequence ID" value="GEL54899.1"/>
    <property type="molecule type" value="Genomic_DNA"/>
</dbReference>
<keyword evidence="4" id="KW-1185">Reference proteome</keyword>